<protein>
    <submittedName>
        <fullName evidence="1">Uncharacterized protein</fullName>
    </submittedName>
</protein>
<dbReference type="EMBL" id="FORR01000040">
    <property type="protein sequence ID" value="SFJ92331.1"/>
    <property type="molecule type" value="Genomic_DNA"/>
</dbReference>
<keyword evidence="2" id="KW-1185">Reference proteome</keyword>
<evidence type="ECO:0000313" key="1">
    <source>
        <dbReference type="EMBL" id="SFJ92331.1"/>
    </source>
</evidence>
<proteinExistence type="predicted"/>
<accession>A0A1I3VDV4</accession>
<sequence>MFKHREKPIFSYVLVITEDLLADQQGRSRSSVAVFPFKCRCGKITREGPKVASGEIDAICPRNGKSYP</sequence>
<dbReference type="Proteomes" id="UP000199545">
    <property type="component" value="Unassembled WGS sequence"/>
</dbReference>
<gene>
    <name evidence="1" type="ORF">SAMN05421852_1407</name>
</gene>
<evidence type="ECO:0000313" key="2">
    <source>
        <dbReference type="Proteomes" id="UP000199545"/>
    </source>
</evidence>
<dbReference type="AlphaFoldDB" id="A0A1I3VDV4"/>
<name>A0A1I3VDV4_9BACL</name>
<organism evidence="1 2">
    <name type="scientific">Thermoflavimicrobium dichotomicum</name>
    <dbReference type="NCBI Taxonomy" id="46223"/>
    <lineage>
        <taxon>Bacteria</taxon>
        <taxon>Bacillati</taxon>
        <taxon>Bacillota</taxon>
        <taxon>Bacilli</taxon>
        <taxon>Bacillales</taxon>
        <taxon>Thermoactinomycetaceae</taxon>
        <taxon>Thermoflavimicrobium</taxon>
    </lineage>
</organism>
<reference evidence="1 2" key="1">
    <citation type="submission" date="2016-10" db="EMBL/GenBank/DDBJ databases">
        <authorList>
            <person name="de Groot N.N."/>
        </authorList>
    </citation>
    <scope>NUCLEOTIDE SEQUENCE [LARGE SCALE GENOMIC DNA]</scope>
    <source>
        <strain evidence="1 2">DSM 44778</strain>
    </source>
</reference>